<protein>
    <submittedName>
        <fullName evidence="1">Uncharacterized protein</fullName>
    </submittedName>
</protein>
<dbReference type="Proteomes" id="UP000834106">
    <property type="component" value="Chromosome 21"/>
</dbReference>
<dbReference type="EMBL" id="OU503056">
    <property type="protein sequence ID" value="CAI9785504.1"/>
    <property type="molecule type" value="Genomic_DNA"/>
</dbReference>
<organism evidence="1 2">
    <name type="scientific">Fraxinus pennsylvanica</name>
    <dbReference type="NCBI Taxonomy" id="56036"/>
    <lineage>
        <taxon>Eukaryota</taxon>
        <taxon>Viridiplantae</taxon>
        <taxon>Streptophyta</taxon>
        <taxon>Embryophyta</taxon>
        <taxon>Tracheophyta</taxon>
        <taxon>Spermatophyta</taxon>
        <taxon>Magnoliopsida</taxon>
        <taxon>eudicotyledons</taxon>
        <taxon>Gunneridae</taxon>
        <taxon>Pentapetalae</taxon>
        <taxon>asterids</taxon>
        <taxon>lamiids</taxon>
        <taxon>Lamiales</taxon>
        <taxon>Oleaceae</taxon>
        <taxon>Oleeae</taxon>
        <taxon>Fraxinus</taxon>
    </lineage>
</organism>
<proteinExistence type="predicted"/>
<dbReference type="AlphaFoldDB" id="A0AAD2AC30"/>
<sequence length="171" mass="19313">MKDNLIGASTRVTKGNAKFTMGRNDFSEAIGKLKELFVNPSSQDIPRKSCVSNLLDDEVMELLRHDHELCCKNPRKRMGESALVCKEKWDSVNNYVIKCIKKRKENPKPCLYYCQNNESISNNHGGAFCDNTSGLGPETSPSNSNKGNAMNDGCFRYFMGDDHNMWENYGL</sequence>
<accession>A0AAD2AC30</accession>
<gene>
    <name evidence="1" type="ORF">FPE_LOCUS32934</name>
</gene>
<evidence type="ECO:0000313" key="1">
    <source>
        <dbReference type="EMBL" id="CAI9785504.1"/>
    </source>
</evidence>
<reference evidence="1" key="1">
    <citation type="submission" date="2023-05" db="EMBL/GenBank/DDBJ databases">
        <authorList>
            <person name="Huff M."/>
        </authorList>
    </citation>
    <scope>NUCLEOTIDE SEQUENCE</scope>
</reference>
<name>A0AAD2AC30_9LAMI</name>
<keyword evidence="2" id="KW-1185">Reference proteome</keyword>
<evidence type="ECO:0000313" key="2">
    <source>
        <dbReference type="Proteomes" id="UP000834106"/>
    </source>
</evidence>